<reference evidence="3 4" key="1">
    <citation type="journal article" date="2015" name="Genome Announc.">
        <title>Draft Genome Sequence of Burkholderia sp. Strain PML1(12), an Ectomycorrhizosphere-Inhabiting Bacterium with Effective Mineral-Weathering Ability.</title>
        <authorList>
            <person name="Uroz S."/>
            <person name="Oger P."/>
        </authorList>
    </citation>
    <scope>NUCLEOTIDE SEQUENCE [LARGE SCALE GENOMIC DNA]</scope>
    <source>
        <strain evidence="4">PML1(12)</strain>
    </source>
</reference>
<feature type="chain" id="PRO_5005249418" evidence="2">
    <location>
        <begin position="29"/>
        <end position="89"/>
    </location>
</feature>
<sequence>MSLYTRLSFITASRIALGGFFQVSPSMAATSIDPGIYSGAPFAFKADRGIFSEVPAQQVDSRIFSPISEPGDTHVSKFAQDRERLRHDL</sequence>
<dbReference type="RefSeq" id="WP_047845758.1">
    <property type="nucleotide sequence ID" value="NZ_AEJF01000056.1"/>
</dbReference>
<dbReference type="OrthoDB" id="9135328at2"/>
<evidence type="ECO:0000313" key="4">
    <source>
        <dbReference type="Proteomes" id="UP000035963"/>
    </source>
</evidence>
<accession>A0A0J1D2L3</accession>
<proteinExistence type="predicted"/>
<organism evidence="3 4">
    <name type="scientific">Caballeronia mineralivorans PML1(12)</name>
    <dbReference type="NCBI Taxonomy" id="908627"/>
    <lineage>
        <taxon>Bacteria</taxon>
        <taxon>Pseudomonadati</taxon>
        <taxon>Pseudomonadota</taxon>
        <taxon>Betaproteobacteria</taxon>
        <taxon>Burkholderiales</taxon>
        <taxon>Burkholderiaceae</taxon>
        <taxon>Caballeronia</taxon>
    </lineage>
</organism>
<dbReference type="Proteomes" id="UP000035963">
    <property type="component" value="Unassembled WGS sequence"/>
</dbReference>
<dbReference type="EMBL" id="AEJF01000056">
    <property type="protein sequence ID" value="KLU26972.1"/>
    <property type="molecule type" value="Genomic_DNA"/>
</dbReference>
<feature type="signal peptide" evidence="2">
    <location>
        <begin position="1"/>
        <end position="28"/>
    </location>
</feature>
<name>A0A0J1D2L3_9BURK</name>
<evidence type="ECO:0000256" key="1">
    <source>
        <dbReference type="SAM" id="MobiDB-lite"/>
    </source>
</evidence>
<evidence type="ECO:0000313" key="3">
    <source>
        <dbReference type="EMBL" id="KLU26972.1"/>
    </source>
</evidence>
<keyword evidence="2" id="KW-0732">Signal</keyword>
<comment type="caution">
    <text evidence="3">The sequence shown here is derived from an EMBL/GenBank/DDBJ whole genome shotgun (WGS) entry which is preliminary data.</text>
</comment>
<feature type="compositionally biased region" description="Basic and acidic residues" evidence="1">
    <location>
        <begin position="71"/>
        <end position="89"/>
    </location>
</feature>
<gene>
    <name evidence="3" type="ORF">EOS_06315</name>
</gene>
<dbReference type="PATRIC" id="fig|908627.4.peg.1398"/>
<protein>
    <submittedName>
        <fullName evidence="3">Uncharacterized protein</fullName>
    </submittedName>
</protein>
<evidence type="ECO:0000256" key="2">
    <source>
        <dbReference type="SAM" id="SignalP"/>
    </source>
</evidence>
<feature type="region of interest" description="Disordered" evidence="1">
    <location>
        <begin position="65"/>
        <end position="89"/>
    </location>
</feature>
<dbReference type="AlphaFoldDB" id="A0A0J1D2L3"/>
<keyword evidence="4" id="KW-1185">Reference proteome</keyword>